<dbReference type="InterPro" id="IPR052028">
    <property type="entry name" value="HipA_Ser/Thr_kinase"/>
</dbReference>
<dbReference type="PANTHER" id="PTHR37419">
    <property type="entry name" value="SERINE/THREONINE-PROTEIN KINASE TOXIN HIPA"/>
    <property type="match status" value="1"/>
</dbReference>
<evidence type="ECO:0000259" key="5">
    <source>
        <dbReference type="Pfam" id="PF13657"/>
    </source>
</evidence>
<evidence type="ECO:0000259" key="4">
    <source>
        <dbReference type="Pfam" id="PF07804"/>
    </source>
</evidence>
<evidence type="ECO:0008006" key="8">
    <source>
        <dbReference type="Google" id="ProtNLM"/>
    </source>
</evidence>
<dbReference type="Pfam" id="PF13657">
    <property type="entry name" value="Couple_hipA"/>
    <property type="match status" value="1"/>
</dbReference>
<dbReference type="NCBIfam" id="TIGR03071">
    <property type="entry name" value="couple_hipA"/>
    <property type="match status" value="1"/>
</dbReference>
<reference evidence="6 7" key="1">
    <citation type="submission" date="2020-04" db="EMBL/GenBank/DDBJ databases">
        <authorList>
            <person name="De Canck E."/>
        </authorList>
    </citation>
    <scope>NUCLEOTIDE SEQUENCE [LARGE SCALE GENOMIC DNA]</scope>
    <source>
        <strain evidence="6 7">LMG 28138</strain>
    </source>
</reference>
<gene>
    <name evidence="6" type="ORF">LMG28138_03058</name>
</gene>
<evidence type="ECO:0000313" key="7">
    <source>
        <dbReference type="Proteomes" id="UP000494115"/>
    </source>
</evidence>
<accession>A0A6S7BJT1</accession>
<protein>
    <recommendedName>
        <fullName evidence="8">HipA-like C-terminal domain-containing protein</fullName>
    </recommendedName>
</protein>
<name>A0A6S7BJT1_9BURK</name>
<sequence length="407" mass="45930">MNNELFVWIYPPEALSPRPCGRLDLIGGRRCLFSYSEDWLAYREAFALTPDLPLRAGEFEPPQGEDIHPVFEDAGPDRWGRRVIETAFRPARRSPIDYLALAGEDRIGALAFSWSATSYDTPTDQAFYGADLEALSGAAHAIETHETIDERLRWLLQPGRSVGGARPKAIIQEEGRYWIAKFPAEGDEVDVAAIEHASLRLARECGIDVPESRLVAIRGKNILLVERFDRDASGARRHFASAKTLLLAQGIGIENIAYSELAEVARRFSPESKRDCLQLFQRMTFNVLMENTDDHEKNHAFLNARGKWKLSPAYDIQPQLQGIGYQQLRVGLRDHEPSVENVLSDAGRFMLTKGEAIAEVERMLAILAHWPERFRHSGVTGRDIDLCRCFVLVDRELEALYGKRGSR</sequence>
<keyword evidence="3" id="KW-0418">Kinase</keyword>
<feature type="domain" description="HipA-like C-terminal" evidence="4">
    <location>
        <begin position="161"/>
        <end position="364"/>
    </location>
</feature>
<evidence type="ECO:0000313" key="6">
    <source>
        <dbReference type="EMBL" id="CAB3790909.1"/>
    </source>
</evidence>
<dbReference type="InterPro" id="IPR017508">
    <property type="entry name" value="HipA_N1"/>
</dbReference>
<dbReference type="GO" id="GO:0004674">
    <property type="term" value="F:protein serine/threonine kinase activity"/>
    <property type="evidence" value="ECO:0007669"/>
    <property type="project" value="TreeGrafter"/>
</dbReference>
<organism evidence="6 7">
    <name type="scientific">Pararobbsia alpina</name>
    <dbReference type="NCBI Taxonomy" id="621374"/>
    <lineage>
        <taxon>Bacteria</taxon>
        <taxon>Pseudomonadati</taxon>
        <taxon>Pseudomonadota</taxon>
        <taxon>Betaproteobacteria</taxon>
        <taxon>Burkholderiales</taxon>
        <taxon>Burkholderiaceae</taxon>
        <taxon>Pararobbsia</taxon>
    </lineage>
</organism>
<feature type="domain" description="HipA N-terminal subdomain 1" evidence="5">
    <location>
        <begin position="18"/>
        <end position="112"/>
    </location>
</feature>
<proteinExistence type="inferred from homology"/>
<keyword evidence="7" id="KW-1185">Reference proteome</keyword>
<dbReference type="Gene3D" id="1.10.1070.20">
    <property type="match status" value="1"/>
</dbReference>
<dbReference type="PANTHER" id="PTHR37419:SF8">
    <property type="entry name" value="TOXIN YJJJ"/>
    <property type="match status" value="1"/>
</dbReference>
<comment type="similarity">
    <text evidence="1">Belongs to the HipA Ser/Thr kinase family.</text>
</comment>
<keyword evidence="2" id="KW-0808">Transferase</keyword>
<evidence type="ECO:0000256" key="2">
    <source>
        <dbReference type="ARBA" id="ARBA00022679"/>
    </source>
</evidence>
<dbReference type="InterPro" id="IPR012893">
    <property type="entry name" value="HipA-like_C"/>
</dbReference>
<evidence type="ECO:0000256" key="3">
    <source>
        <dbReference type="ARBA" id="ARBA00022777"/>
    </source>
</evidence>
<evidence type="ECO:0000256" key="1">
    <source>
        <dbReference type="ARBA" id="ARBA00010164"/>
    </source>
</evidence>
<dbReference type="Pfam" id="PF07804">
    <property type="entry name" value="HipA_C"/>
    <property type="match status" value="1"/>
</dbReference>
<dbReference type="EMBL" id="CADIKM010000013">
    <property type="protein sequence ID" value="CAB3790909.1"/>
    <property type="molecule type" value="Genomic_DNA"/>
</dbReference>
<dbReference type="AlphaFoldDB" id="A0A6S7BJT1"/>
<dbReference type="GO" id="GO:0005829">
    <property type="term" value="C:cytosol"/>
    <property type="evidence" value="ECO:0007669"/>
    <property type="project" value="TreeGrafter"/>
</dbReference>
<dbReference type="RefSeq" id="WP_175105589.1">
    <property type="nucleotide sequence ID" value="NZ_CADIKM010000013.1"/>
</dbReference>
<dbReference type="Proteomes" id="UP000494115">
    <property type="component" value="Unassembled WGS sequence"/>
</dbReference>